<evidence type="ECO:0000313" key="3">
    <source>
        <dbReference type="EMBL" id="SHL25709.1"/>
    </source>
</evidence>
<keyword evidence="1" id="KW-1133">Transmembrane helix</keyword>
<reference evidence="2 4" key="1">
    <citation type="journal article" date="2014" name="ISME J.">
        <title>Trehalose/2-sulfotrehalose biosynthesis and glycine-betaine uptake are widely spread mechanisms for osmoadaptation in the Halobacteriales.</title>
        <authorList>
            <person name="Youssef N.H."/>
            <person name="Savage-Ashlock K.N."/>
            <person name="McCully A.L."/>
            <person name="Luedtke B."/>
            <person name="Shaw E.I."/>
            <person name="Hoff W.D."/>
            <person name="Elshahed M.S."/>
        </authorList>
    </citation>
    <scope>NUCLEOTIDE SEQUENCE [LARGE SCALE GENOMIC DNA]</scope>
    <source>
        <strain evidence="2 4">DX253</strain>
    </source>
</reference>
<dbReference type="PATRIC" id="fig|797209.4.peg.2600"/>
<keyword evidence="1" id="KW-0472">Membrane</keyword>
<reference evidence="3" key="2">
    <citation type="submission" date="2016-11" db="EMBL/GenBank/DDBJ databases">
        <authorList>
            <person name="Jaros S."/>
            <person name="Januszkiewicz K."/>
            <person name="Wedrychowicz H."/>
        </authorList>
    </citation>
    <scope>NUCLEOTIDE SEQUENCE [LARGE SCALE GENOMIC DNA]</scope>
    <source>
        <strain evidence="3">DX253</strain>
    </source>
</reference>
<accession>E7QV06</accession>
<dbReference type="EMBL" id="FRAN01000005">
    <property type="protein sequence ID" value="SHL25709.1"/>
    <property type="molecule type" value="Genomic_DNA"/>
</dbReference>
<proteinExistence type="predicted"/>
<dbReference type="RefSeq" id="WP_007980544.1">
    <property type="nucleotide sequence ID" value="NZ_AEMG01000013.1"/>
</dbReference>
<dbReference type="EMBL" id="AEMG01000013">
    <property type="protein sequence ID" value="EFW91524.1"/>
    <property type="molecule type" value="Genomic_DNA"/>
</dbReference>
<dbReference type="STRING" id="797209.GCA_000376445_03847"/>
<dbReference type="AlphaFoldDB" id="E7QV06"/>
<feature type="transmembrane region" description="Helical" evidence="1">
    <location>
        <begin position="22"/>
        <end position="40"/>
    </location>
</feature>
<evidence type="ECO:0000256" key="1">
    <source>
        <dbReference type="SAM" id="Phobius"/>
    </source>
</evidence>
<evidence type="ECO:0000313" key="2">
    <source>
        <dbReference type="EMBL" id="EFW91524.1"/>
    </source>
</evidence>
<gene>
    <name evidence="3" type="ORF">SAMN05444342_3439</name>
    <name evidence="2" type="ORF">ZOD2009_13211</name>
</gene>
<keyword evidence="1" id="KW-0812">Transmembrane</keyword>
<sequence length="48" mass="5342">MALLSTEEADVPTQPPETGREGVKMVALWILLVVALVVLTRGRRGRRR</sequence>
<dbReference type="Proteomes" id="UP000003751">
    <property type="component" value="Unassembled WGS sequence"/>
</dbReference>
<keyword evidence="5" id="KW-1185">Reference proteome</keyword>
<name>E7QV06_HALPU</name>
<reference evidence="5" key="3">
    <citation type="submission" date="2016-11" db="EMBL/GenBank/DDBJ databases">
        <authorList>
            <person name="Varghese N."/>
            <person name="Submissions S."/>
        </authorList>
    </citation>
    <scope>NUCLEOTIDE SEQUENCE [LARGE SCALE GENOMIC DNA]</scope>
    <source>
        <strain evidence="5">DX253</strain>
    </source>
</reference>
<evidence type="ECO:0000313" key="5">
    <source>
        <dbReference type="Proteomes" id="UP000184203"/>
    </source>
</evidence>
<protein>
    <submittedName>
        <fullName evidence="2">Uncharacterized protein</fullName>
    </submittedName>
</protein>
<dbReference type="Proteomes" id="UP000184203">
    <property type="component" value="Unassembled WGS sequence"/>
</dbReference>
<evidence type="ECO:0000313" key="4">
    <source>
        <dbReference type="Proteomes" id="UP000003751"/>
    </source>
</evidence>
<organism evidence="2 4">
    <name type="scientific">Haladaptatus paucihalophilus DX253</name>
    <dbReference type="NCBI Taxonomy" id="797209"/>
    <lineage>
        <taxon>Archaea</taxon>
        <taxon>Methanobacteriati</taxon>
        <taxon>Methanobacteriota</taxon>
        <taxon>Stenosarchaea group</taxon>
        <taxon>Halobacteria</taxon>
        <taxon>Halobacteriales</taxon>
        <taxon>Haladaptataceae</taxon>
        <taxon>Haladaptatus</taxon>
    </lineage>
</organism>